<keyword evidence="3 5" id="KW-1133">Transmembrane helix</keyword>
<evidence type="ECO:0000256" key="5">
    <source>
        <dbReference type="SAM" id="Phobius"/>
    </source>
</evidence>
<dbReference type="Pfam" id="PF04932">
    <property type="entry name" value="Wzy_C"/>
    <property type="match status" value="1"/>
</dbReference>
<protein>
    <submittedName>
        <fullName evidence="7">O-antigen ligase domain-containing protein</fullName>
    </submittedName>
</protein>
<feature type="transmembrane region" description="Helical" evidence="5">
    <location>
        <begin position="239"/>
        <end position="258"/>
    </location>
</feature>
<keyword evidence="7" id="KW-0436">Ligase</keyword>
<keyword evidence="8" id="KW-1185">Reference proteome</keyword>
<gene>
    <name evidence="7" type="ORF">DW060_07625</name>
</gene>
<dbReference type="PANTHER" id="PTHR37422">
    <property type="entry name" value="TEICHURONIC ACID BIOSYNTHESIS PROTEIN TUAE"/>
    <property type="match status" value="1"/>
</dbReference>
<dbReference type="InterPro" id="IPR051533">
    <property type="entry name" value="WaaL-like"/>
</dbReference>
<keyword evidence="4 5" id="KW-0472">Membrane</keyword>
<feature type="transmembrane region" description="Helical" evidence="5">
    <location>
        <begin position="25"/>
        <end position="45"/>
    </location>
</feature>
<accession>A0A3R6I1D0</accession>
<evidence type="ECO:0000313" key="8">
    <source>
        <dbReference type="Proteomes" id="UP000286598"/>
    </source>
</evidence>
<dbReference type="Proteomes" id="UP000286598">
    <property type="component" value="Unassembled WGS sequence"/>
</dbReference>
<dbReference type="EMBL" id="QRNO01000033">
    <property type="protein sequence ID" value="RHK50184.1"/>
    <property type="molecule type" value="Genomic_DNA"/>
</dbReference>
<feature type="domain" description="O-antigen ligase-related" evidence="6">
    <location>
        <begin position="204"/>
        <end position="344"/>
    </location>
</feature>
<feature type="transmembrane region" description="Helical" evidence="5">
    <location>
        <begin position="129"/>
        <end position="149"/>
    </location>
</feature>
<dbReference type="InterPro" id="IPR007016">
    <property type="entry name" value="O-antigen_ligase-rel_domated"/>
</dbReference>
<evidence type="ECO:0000313" key="7">
    <source>
        <dbReference type="EMBL" id="RHK50184.1"/>
    </source>
</evidence>
<comment type="subcellular location">
    <subcellularLocation>
        <location evidence="1">Membrane</location>
        <topology evidence="1">Multi-pass membrane protein</topology>
    </subcellularLocation>
</comment>
<evidence type="ECO:0000256" key="3">
    <source>
        <dbReference type="ARBA" id="ARBA00022989"/>
    </source>
</evidence>
<sequence>MSLFTFKRIPLYFDKISARVNLHDMTFLPAVMIFFLVINTTLSLSALEMQLLSYAVLAMVIVSFLFMLALVMHDKEISRYGFMHFLFLLFLFAMTLVNVNDIKNDIYNSIAIGLLLLLMRYYRHRMNMILKCFTIAFTVCMWLNLFHLVTHPLLWLVEDHKDGIGYLLGDNYNQMGCRMIVALAANLMCIRYSRIWLFNFIIMAVVIIVSLLMVGSMTSLSMIVVFLVCYLLPTSKLRLSAICGLFAVFLLFQVFVVFNGRGLENNELAAYLVEDVLKKDLTFTYRTHMWESALKIIEESPIWGWGFADADWYKSNMSSFAIGPHNFILAILIHGGVILLSIYIIICGKVFKNVLPYLKEKNIQLLLLSVACLWIMSLFEMYPYYFMLYPLALLYYSHYVYDDADKCTLMAE</sequence>
<dbReference type="GO" id="GO:0016020">
    <property type="term" value="C:membrane"/>
    <property type="evidence" value="ECO:0007669"/>
    <property type="project" value="UniProtKB-SubCell"/>
</dbReference>
<reference evidence="7 8" key="1">
    <citation type="submission" date="2018-08" db="EMBL/GenBank/DDBJ databases">
        <title>A genome reference for cultivated species of the human gut microbiota.</title>
        <authorList>
            <person name="Zou Y."/>
            <person name="Xue W."/>
            <person name="Luo G."/>
        </authorList>
    </citation>
    <scope>NUCLEOTIDE SEQUENCE [LARGE SCALE GENOMIC DNA]</scope>
    <source>
        <strain evidence="7 8">AF42-9</strain>
    </source>
</reference>
<feature type="transmembrane region" description="Helical" evidence="5">
    <location>
        <begin position="82"/>
        <end position="100"/>
    </location>
</feature>
<feature type="transmembrane region" description="Helical" evidence="5">
    <location>
        <begin position="327"/>
        <end position="351"/>
    </location>
</feature>
<feature type="transmembrane region" description="Helical" evidence="5">
    <location>
        <begin position="363"/>
        <end position="385"/>
    </location>
</feature>
<organism evidence="7 8">
    <name type="scientific">Leyella stercorea</name>
    <dbReference type="NCBI Taxonomy" id="363265"/>
    <lineage>
        <taxon>Bacteria</taxon>
        <taxon>Pseudomonadati</taxon>
        <taxon>Bacteroidota</taxon>
        <taxon>Bacteroidia</taxon>
        <taxon>Bacteroidales</taxon>
        <taxon>Prevotellaceae</taxon>
        <taxon>Leyella</taxon>
    </lineage>
</organism>
<dbReference type="AlphaFoldDB" id="A0A3R6I1D0"/>
<evidence type="ECO:0000259" key="6">
    <source>
        <dbReference type="Pfam" id="PF04932"/>
    </source>
</evidence>
<evidence type="ECO:0000256" key="2">
    <source>
        <dbReference type="ARBA" id="ARBA00022692"/>
    </source>
</evidence>
<proteinExistence type="predicted"/>
<keyword evidence="2 5" id="KW-0812">Transmembrane</keyword>
<evidence type="ECO:0000256" key="4">
    <source>
        <dbReference type="ARBA" id="ARBA00023136"/>
    </source>
</evidence>
<dbReference type="GO" id="GO:0016874">
    <property type="term" value="F:ligase activity"/>
    <property type="evidence" value="ECO:0007669"/>
    <property type="project" value="UniProtKB-KW"/>
</dbReference>
<name>A0A3R6I1D0_9BACT</name>
<evidence type="ECO:0000256" key="1">
    <source>
        <dbReference type="ARBA" id="ARBA00004141"/>
    </source>
</evidence>
<feature type="transmembrane region" description="Helical" evidence="5">
    <location>
        <begin position="200"/>
        <end position="232"/>
    </location>
</feature>
<feature type="transmembrane region" description="Helical" evidence="5">
    <location>
        <begin position="51"/>
        <end position="70"/>
    </location>
</feature>
<dbReference type="PANTHER" id="PTHR37422:SF13">
    <property type="entry name" value="LIPOPOLYSACCHARIDE BIOSYNTHESIS PROTEIN PA4999-RELATED"/>
    <property type="match status" value="1"/>
</dbReference>
<comment type="caution">
    <text evidence="7">The sequence shown here is derived from an EMBL/GenBank/DDBJ whole genome shotgun (WGS) entry which is preliminary data.</text>
</comment>